<gene>
    <name evidence="1" type="ORF">X777_03734</name>
</gene>
<protein>
    <submittedName>
        <fullName evidence="1">Uncharacterized protein</fullName>
    </submittedName>
</protein>
<proteinExistence type="predicted"/>
<feature type="non-terminal residue" evidence="1">
    <location>
        <position position="1"/>
    </location>
</feature>
<reference evidence="1 2" key="1">
    <citation type="journal article" date="2014" name="Curr. Biol.">
        <title>The genome of the clonal raider ant Cerapachys biroi.</title>
        <authorList>
            <person name="Oxley P.R."/>
            <person name="Ji L."/>
            <person name="Fetter-Pruneda I."/>
            <person name="McKenzie S.K."/>
            <person name="Li C."/>
            <person name="Hu H."/>
            <person name="Zhang G."/>
            <person name="Kronauer D.J."/>
        </authorList>
    </citation>
    <scope>NUCLEOTIDE SEQUENCE [LARGE SCALE GENOMIC DNA]</scope>
</reference>
<dbReference type="OMA" id="CVVICIN"/>
<evidence type="ECO:0000313" key="2">
    <source>
        <dbReference type="Proteomes" id="UP000053097"/>
    </source>
</evidence>
<name>A0A026WJ89_OOCBI</name>
<evidence type="ECO:0000313" key="1">
    <source>
        <dbReference type="EMBL" id="EZA56085.1"/>
    </source>
</evidence>
<dbReference type="OrthoDB" id="8192078at2759"/>
<dbReference type="EMBL" id="KK107172">
    <property type="protein sequence ID" value="EZA56085.1"/>
    <property type="molecule type" value="Genomic_DNA"/>
</dbReference>
<organism evidence="1 2">
    <name type="scientific">Ooceraea biroi</name>
    <name type="common">Clonal raider ant</name>
    <name type="synonym">Cerapachys biroi</name>
    <dbReference type="NCBI Taxonomy" id="2015173"/>
    <lineage>
        <taxon>Eukaryota</taxon>
        <taxon>Metazoa</taxon>
        <taxon>Ecdysozoa</taxon>
        <taxon>Arthropoda</taxon>
        <taxon>Hexapoda</taxon>
        <taxon>Insecta</taxon>
        <taxon>Pterygota</taxon>
        <taxon>Neoptera</taxon>
        <taxon>Endopterygota</taxon>
        <taxon>Hymenoptera</taxon>
        <taxon>Apocrita</taxon>
        <taxon>Aculeata</taxon>
        <taxon>Formicoidea</taxon>
        <taxon>Formicidae</taxon>
        <taxon>Dorylinae</taxon>
        <taxon>Ooceraea</taxon>
    </lineage>
</organism>
<dbReference type="AlphaFoldDB" id="A0A026WJ89"/>
<sequence length="287" mass="33742">DYKRFKYFLLHENFIQPLEYIIGTTTDECRKNNEVSMTLKNNTATYISVANGCIIFSSSEMLCLVRNLNIIIGDLIPEENKVWQFYLVLKEINDIVTLTQISSNTLQYLKYLISEHHDMYLSLFNSYLKPKHHFLLHYPDIITQIGPLMHVSCMRFEAKHKELKKNATNVQSRRNLPLTLAKKNQLNFLHRCMSKVGLSDKIKVGKILNISAKDTILDIPNVLNLPYNLHNYYKISWFEKNGIRFNKFNVIFIDNEENVLNVPVFFKIIKIFIILKINLNVLFYVKN</sequence>
<accession>A0A026WJ89</accession>
<dbReference type="Proteomes" id="UP000053097">
    <property type="component" value="Unassembled WGS sequence"/>
</dbReference>
<keyword evidence="2" id="KW-1185">Reference proteome</keyword>